<proteinExistence type="predicted"/>
<reference evidence="1 2" key="1">
    <citation type="submission" date="2019-02" db="EMBL/GenBank/DDBJ databases">
        <title>Deep-cultivation of Planctomycetes and their phenomic and genomic characterization uncovers novel biology.</title>
        <authorList>
            <person name="Wiegand S."/>
            <person name="Jogler M."/>
            <person name="Boedeker C."/>
            <person name="Pinto D."/>
            <person name="Vollmers J."/>
            <person name="Rivas-Marin E."/>
            <person name="Kohn T."/>
            <person name="Peeters S.H."/>
            <person name="Heuer A."/>
            <person name="Rast P."/>
            <person name="Oberbeckmann S."/>
            <person name="Bunk B."/>
            <person name="Jeske O."/>
            <person name="Meyerdierks A."/>
            <person name="Storesund J.E."/>
            <person name="Kallscheuer N."/>
            <person name="Luecker S."/>
            <person name="Lage O.M."/>
            <person name="Pohl T."/>
            <person name="Merkel B.J."/>
            <person name="Hornburger P."/>
            <person name="Mueller R.-W."/>
            <person name="Bruemmer F."/>
            <person name="Labrenz M."/>
            <person name="Spormann A.M."/>
            <person name="Op Den Camp H."/>
            <person name="Overmann J."/>
            <person name="Amann R."/>
            <person name="Jetten M.S.M."/>
            <person name="Mascher T."/>
            <person name="Medema M.H."/>
            <person name="Devos D.P."/>
            <person name="Kaster A.-K."/>
            <person name="Ovreas L."/>
            <person name="Rohde M."/>
            <person name="Galperin M.Y."/>
            <person name="Jogler C."/>
        </authorList>
    </citation>
    <scope>NUCLEOTIDE SEQUENCE [LARGE SCALE GENOMIC DNA]</scope>
    <source>
        <strain evidence="1 2">Pla111</strain>
    </source>
</reference>
<organism evidence="1 2">
    <name type="scientific">Botrimarina hoheduenensis</name>
    <dbReference type="NCBI Taxonomy" id="2528000"/>
    <lineage>
        <taxon>Bacteria</taxon>
        <taxon>Pseudomonadati</taxon>
        <taxon>Planctomycetota</taxon>
        <taxon>Planctomycetia</taxon>
        <taxon>Pirellulales</taxon>
        <taxon>Lacipirellulaceae</taxon>
        <taxon>Botrimarina</taxon>
    </lineage>
</organism>
<dbReference type="InterPro" id="IPR053191">
    <property type="entry name" value="DcsG_Biosynth_Enzyme"/>
</dbReference>
<dbReference type="GO" id="GO:0016874">
    <property type="term" value="F:ligase activity"/>
    <property type="evidence" value="ECO:0007669"/>
    <property type="project" value="UniProtKB-KW"/>
</dbReference>
<dbReference type="PANTHER" id="PTHR39217:SF1">
    <property type="entry name" value="GLUTATHIONE SYNTHETASE"/>
    <property type="match status" value="1"/>
</dbReference>
<dbReference type="PANTHER" id="PTHR39217">
    <property type="match status" value="1"/>
</dbReference>
<gene>
    <name evidence="1" type="primary">dcsG</name>
    <name evidence="1" type="ORF">Pla111_34490</name>
</gene>
<evidence type="ECO:0000313" key="2">
    <source>
        <dbReference type="Proteomes" id="UP000318995"/>
    </source>
</evidence>
<dbReference type="SUPFAM" id="SSF56059">
    <property type="entry name" value="Glutathione synthetase ATP-binding domain-like"/>
    <property type="match status" value="1"/>
</dbReference>
<comment type="caution">
    <text evidence="1">The sequence shown here is derived from an EMBL/GenBank/DDBJ whole genome shotgun (WGS) entry which is preliminary data.</text>
</comment>
<evidence type="ECO:0000313" key="1">
    <source>
        <dbReference type="EMBL" id="TWT40120.1"/>
    </source>
</evidence>
<dbReference type="AlphaFoldDB" id="A0A5C5VPS6"/>
<sequence>MIYIATSSEHPQGVPEDKTLQQCLAALGHASRIRPWDRGEWMLRSSDVCVVRSTWNYAQTPLVFLKWCREVGSASCLVNSLEAIEWNIDKRYLLQLQSCGVPTIQTAVVEAGDECRVATLFQALGCKSIVAKPTIGAGGSGLEVIAHDQVGECGTLDYNRTWDYDVLLQPLIPSIRTDGEWSLVFVADEFRHAVRKRPAFGDIRSQPEYGSLVTLESPPHKVLDAARLAIARGPKASYARIDILLDGDAALVIEAEYIEPQLFFSDRVETAMALAQTLSASHQEINN</sequence>
<protein>
    <submittedName>
        <fullName evidence="1">Cycloserine biosynthesis protein DcsG</fullName>
        <ecNumber evidence="1">6.3.3.5</ecNumber>
    </submittedName>
</protein>
<dbReference type="Proteomes" id="UP000318995">
    <property type="component" value="Unassembled WGS sequence"/>
</dbReference>
<name>A0A5C5VPS6_9BACT</name>
<dbReference type="EC" id="6.3.3.5" evidence="1"/>
<accession>A0A5C5VPS6</accession>
<dbReference type="EMBL" id="SJPH01000014">
    <property type="protein sequence ID" value="TWT40120.1"/>
    <property type="molecule type" value="Genomic_DNA"/>
</dbReference>
<keyword evidence="1" id="KW-0436">Ligase</keyword>
<keyword evidence="2" id="KW-1185">Reference proteome</keyword>